<organism evidence="1">
    <name type="scientific">marine sediment metagenome</name>
    <dbReference type="NCBI Taxonomy" id="412755"/>
    <lineage>
        <taxon>unclassified sequences</taxon>
        <taxon>metagenomes</taxon>
        <taxon>ecological metagenomes</taxon>
    </lineage>
</organism>
<sequence length="63" mass="7570">IRKYLQRFFASYDTIRFISSTKMLRHLKFFRHVQNNAKSVLSNGKKQCSNKKVRIYSEVIKSE</sequence>
<protein>
    <submittedName>
        <fullName evidence="1">Uncharacterized protein</fullName>
    </submittedName>
</protein>
<gene>
    <name evidence="1" type="ORF">S12H4_59219</name>
</gene>
<comment type="caution">
    <text evidence="1">The sequence shown here is derived from an EMBL/GenBank/DDBJ whole genome shotgun (WGS) entry which is preliminary data.</text>
</comment>
<evidence type="ECO:0000313" key="1">
    <source>
        <dbReference type="EMBL" id="GAJ23931.1"/>
    </source>
</evidence>
<dbReference type="EMBL" id="BARW01038632">
    <property type="protein sequence ID" value="GAJ23931.1"/>
    <property type="molecule type" value="Genomic_DNA"/>
</dbReference>
<name>X1VXR9_9ZZZZ</name>
<reference evidence="1" key="1">
    <citation type="journal article" date="2014" name="Front. Microbiol.">
        <title>High frequency of phylogenetically diverse reductive dehalogenase-homologous genes in deep subseafloor sedimentary metagenomes.</title>
        <authorList>
            <person name="Kawai M."/>
            <person name="Futagami T."/>
            <person name="Toyoda A."/>
            <person name="Takaki Y."/>
            <person name="Nishi S."/>
            <person name="Hori S."/>
            <person name="Arai W."/>
            <person name="Tsubouchi T."/>
            <person name="Morono Y."/>
            <person name="Uchiyama I."/>
            <person name="Ito T."/>
            <person name="Fujiyama A."/>
            <person name="Inagaki F."/>
            <person name="Takami H."/>
        </authorList>
    </citation>
    <scope>NUCLEOTIDE SEQUENCE</scope>
    <source>
        <strain evidence="1">Expedition CK06-06</strain>
    </source>
</reference>
<accession>X1VXR9</accession>
<feature type="non-terminal residue" evidence="1">
    <location>
        <position position="1"/>
    </location>
</feature>
<dbReference type="AlphaFoldDB" id="X1VXR9"/>
<proteinExistence type="predicted"/>